<evidence type="ECO:0000313" key="3">
    <source>
        <dbReference type="Proteomes" id="UP000192934"/>
    </source>
</evidence>
<protein>
    <recommendedName>
        <fullName evidence="1">4-fold beta flower domain-containing protein</fullName>
    </recommendedName>
</protein>
<reference evidence="3" key="1">
    <citation type="submission" date="2017-04" db="EMBL/GenBank/DDBJ databases">
        <authorList>
            <person name="Varghese N."/>
            <person name="Submissions S."/>
        </authorList>
    </citation>
    <scope>NUCLEOTIDE SEQUENCE [LARGE SCALE GENOMIC DNA]</scope>
    <source>
        <strain evidence="3">Dd16</strain>
    </source>
</reference>
<dbReference type="InterPro" id="IPR048911">
    <property type="entry name" value="Bflower"/>
</dbReference>
<dbReference type="Pfam" id="PF21784">
    <property type="entry name" value="Bflower"/>
    <property type="match status" value="1"/>
</dbReference>
<accession>A0A1X7G9U0</accession>
<dbReference type="AlphaFoldDB" id="A0A1X7G9U0"/>
<evidence type="ECO:0000259" key="1">
    <source>
        <dbReference type="Pfam" id="PF21784"/>
    </source>
</evidence>
<dbReference type="Proteomes" id="UP000192934">
    <property type="component" value="Chromosome I"/>
</dbReference>
<dbReference type="OrthoDB" id="7595635at2"/>
<sequence length="117" mass="12837">MAMYVYHADGHTVGFLSGIYVYDLDGNPLGRIFGSRVHRLDGSYVGEWFKQTVVDKPVHARRAIAPTVPVPPKMPSPGPGSSRRGVVDYGYPDVFNRLYATGSSGTESRMLFDQAAE</sequence>
<feature type="domain" description="4-fold beta flower" evidence="1">
    <location>
        <begin position="5"/>
        <end position="76"/>
    </location>
</feature>
<dbReference type="RefSeq" id="WP_085218135.1">
    <property type="nucleotide sequence ID" value="NZ_LT840185.1"/>
</dbReference>
<keyword evidence="3" id="KW-1185">Reference proteome</keyword>
<dbReference type="EMBL" id="LT840185">
    <property type="protein sequence ID" value="SMF66424.1"/>
    <property type="molecule type" value="Genomic_DNA"/>
</dbReference>
<evidence type="ECO:0000313" key="2">
    <source>
        <dbReference type="EMBL" id="SMF66424.1"/>
    </source>
</evidence>
<name>A0A1X7G9U0_9SPHN</name>
<proteinExistence type="predicted"/>
<gene>
    <name evidence="2" type="ORF">SAMN06295910_1397</name>
</gene>
<organism evidence="2 3">
    <name type="scientific">Allosphingosinicella indica</name>
    <dbReference type="NCBI Taxonomy" id="941907"/>
    <lineage>
        <taxon>Bacteria</taxon>
        <taxon>Pseudomonadati</taxon>
        <taxon>Pseudomonadota</taxon>
        <taxon>Alphaproteobacteria</taxon>
        <taxon>Sphingomonadales</taxon>
        <taxon>Sphingomonadaceae</taxon>
        <taxon>Allosphingosinicella</taxon>
    </lineage>
</organism>